<dbReference type="InterPro" id="IPR001254">
    <property type="entry name" value="Trypsin_dom"/>
</dbReference>
<dbReference type="Gene3D" id="2.40.10.10">
    <property type="entry name" value="Trypsin-like serine proteases"/>
    <property type="match status" value="1"/>
</dbReference>
<evidence type="ECO:0000313" key="6">
    <source>
        <dbReference type="EMBL" id="JAA60519.1"/>
    </source>
</evidence>
<feature type="signal peptide" evidence="4">
    <location>
        <begin position="1"/>
        <end position="24"/>
    </location>
</feature>
<evidence type="ECO:0000256" key="1">
    <source>
        <dbReference type="ARBA" id="ARBA00023157"/>
    </source>
</evidence>
<reference evidence="6" key="2">
    <citation type="journal article" date="2015" name="J. Proteomics">
        <title>Sexual differences in the sialomes of the zebra tick, Rhipicephalus pulchellus.</title>
        <authorList>
            <person name="Tan A.W."/>
            <person name="Francischetti I.M."/>
            <person name="Slovak M."/>
            <person name="Kini R.M."/>
            <person name="Ribeiro J.M."/>
        </authorList>
    </citation>
    <scope>NUCLEOTIDE SEQUENCE</scope>
    <source>
        <tissue evidence="6">Salivary gland</tissue>
    </source>
</reference>
<dbReference type="PANTHER" id="PTHR24256">
    <property type="entry name" value="TRYPTASE-RELATED"/>
    <property type="match status" value="1"/>
</dbReference>
<keyword evidence="3" id="KW-0720">Serine protease</keyword>
<name>L7MBH9_RHIPC</name>
<evidence type="ECO:0000256" key="4">
    <source>
        <dbReference type="SAM" id="SignalP"/>
    </source>
</evidence>
<dbReference type="SUPFAM" id="SSF50494">
    <property type="entry name" value="Trypsin-like serine proteases"/>
    <property type="match status" value="1"/>
</dbReference>
<dbReference type="AlphaFoldDB" id="L7MBH9"/>
<organism evidence="6">
    <name type="scientific">Rhipicephalus pulchellus</name>
    <name type="common">Yellow backed tick</name>
    <name type="synonym">Dermacentor pulchellus</name>
    <dbReference type="NCBI Taxonomy" id="72859"/>
    <lineage>
        <taxon>Eukaryota</taxon>
        <taxon>Metazoa</taxon>
        <taxon>Ecdysozoa</taxon>
        <taxon>Arthropoda</taxon>
        <taxon>Chelicerata</taxon>
        <taxon>Arachnida</taxon>
        <taxon>Acari</taxon>
        <taxon>Parasitiformes</taxon>
        <taxon>Ixodida</taxon>
        <taxon>Ixodoidea</taxon>
        <taxon>Ixodidae</taxon>
        <taxon>Rhipicephalinae</taxon>
        <taxon>Rhipicephalus</taxon>
        <taxon>Rhipicephalus</taxon>
    </lineage>
</organism>
<dbReference type="InterPro" id="IPR051487">
    <property type="entry name" value="Ser/Thr_Proteases_Immune/Dev"/>
</dbReference>
<reference evidence="6" key="1">
    <citation type="submission" date="2012-11" db="EMBL/GenBank/DDBJ databases">
        <authorList>
            <person name="Lucero-Rivera Y.E."/>
            <person name="Tovar-Ramirez D."/>
        </authorList>
    </citation>
    <scope>NUCLEOTIDE SEQUENCE</scope>
    <source>
        <tissue evidence="6">Salivary gland</tissue>
    </source>
</reference>
<sequence>MAPMMEKFLIGLSLLLITLDGLSAQRETINPEGCGKALYKTMIVNGTLVEDYAQYPWMVYLETYYPGSIEHGCGGTIITRRHILTAAHCLLIGDMFVERVVVRYGSLDRRLATNVDASKMLIHKDYDQELTKNDIALLEVKSPFTFGRDVLPICLQMARMPIAHKDAVAAGWGSDKLQGKGFPLLRHTTVAIADDETCTSKFRMFGYLAGLQCCTFKLGTGPCSGDSGGPLMIRIEVDRFHQVGINSYVGGPCGRNLDVYTRVSGYANWLTRGVSSSAGYMPLVKAITNTLESGPFLIK</sequence>
<dbReference type="PROSITE" id="PS00135">
    <property type="entry name" value="TRYPSIN_SER"/>
    <property type="match status" value="1"/>
</dbReference>
<dbReference type="InterPro" id="IPR001314">
    <property type="entry name" value="Peptidase_S1A"/>
</dbReference>
<keyword evidence="3 6" id="KW-0645">Protease</keyword>
<dbReference type="GO" id="GO:0006508">
    <property type="term" value="P:proteolysis"/>
    <property type="evidence" value="ECO:0007669"/>
    <property type="project" value="UniProtKB-KW"/>
</dbReference>
<dbReference type="Pfam" id="PF00089">
    <property type="entry name" value="Trypsin"/>
    <property type="match status" value="1"/>
</dbReference>
<dbReference type="InterPro" id="IPR043504">
    <property type="entry name" value="Peptidase_S1_PA_chymotrypsin"/>
</dbReference>
<dbReference type="EMBL" id="GACK01004515">
    <property type="protein sequence ID" value="JAA60519.1"/>
    <property type="molecule type" value="mRNA"/>
</dbReference>
<dbReference type="GO" id="GO:0004252">
    <property type="term" value="F:serine-type endopeptidase activity"/>
    <property type="evidence" value="ECO:0007669"/>
    <property type="project" value="InterPro"/>
</dbReference>
<evidence type="ECO:0000256" key="3">
    <source>
        <dbReference type="RuleBase" id="RU363034"/>
    </source>
</evidence>
<dbReference type="PROSITE" id="PS50240">
    <property type="entry name" value="TRYPSIN_DOM"/>
    <property type="match status" value="1"/>
</dbReference>
<accession>L7MBH9</accession>
<dbReference type="CDD" id="cd00190">
    <property type="entry name" value="Tryp_SPc"/>
    <property type="match status" value="1"/>
</dbReference>
<keyword evidence="1" id="KW-1015">Disulfide bond</keyword>
<protein>
    <submittedName>
        <fullName evidence="6">Putative tick serine protease</fullName>
    </submittedName>
</protein>
<dbReference type="FunFam" id="2.40.10.10:FF:000068">
    <property type="entry name" value="transmembrane protease serine 2"/>
    <property type="match status" value="1"/>
</dbReference>
<dbReference type="InterPro" id="IPR018114">
    <property type="entry name" value="TRYPSIN_HIS"/>
</dbReference>
<feature type="domain" description="Peptidase S1" evidence="5">
    <location>
        <begin position="43"/>
        <end position="275"/>
    </location>
</feature>
<evidence type="ECO:0000256" key="2">
    <source>
        <dbReference type="ARBA" id="ARBA00024195"/>
    </source>
</evidence>
<dbReference type="InterPro" id="IPR033116">
    <property type="entry name" value="TRYPSIN_SER"/>
</dbReference>
<feature type="chain" id="PRO_5003981203" evidence="4">
    <location>
        <begin position="25"/>
        <end position="299"/>
    </location>
</feature>
<keyword evidence="4" id="KW-0732">Signal</keyword>
<dbReference type="SMART" id="SM00020">
    <property type="entry name" value="Tryp_SPc"/>
    <property type="match status" value="1"/>
</dbReference>
<evidence type="ECO:0000259" key="5">
    <source>
        <dbReference type="PROSITE" id="PS50240"/>
    </source>
</evidence>
<dbReference type="PRINTS" id="PR00722">
    <property type="entry name" value="CHYMOTRYPSIN"/>
</dbReference>
<comment type="similarity">
    <text evidence="2">Belongs to the peptidase S1 family. CLIP subfamily.</text>
</comment>
<proteinExistence type="evidence at transcript level"/>
<keyword evidence="3" id="KW-0378">Hydrolase</keyword>
<dbReference type="PROSITE" id="PS00134">
    <property type="entry name" value="TRYPSIN_HIS"/>
    <property type="match status" value="1"/>
</dbReference>
<dbReference type="InterPro" id="IPR009003">
    <property type="entry name" value="Peptidase_S1_PA"/>
</dbReference>